<feature type="region of interest" description="Disordered" evidence="1">
    <location>
        <begin position="61"/>
        <end position="98"/>
    </location>
</feature>
<sequence length="145" mass="15889">MSPADNLPKKHANLRSTQTLHVPFPGTCNFFVAARSAKERPFKSPFAGDVKSKNEGFAAVDESYMGPSEQVARRPADTCRRREPPEYGSQKESPAGDRTNLVCRPLGLTAHARFPLTYANGKYLPPAGLKALHSDSDGQGLIRHR</sequence>
<keyword evidence="3" id="KW-1185">Reference proteome</keyword>
<evidence type="ECO:0000313" key="2">
    <source>
        <dbReference type="EMBL" id="QDS92686.1"/>
    </source>
</evidence>
<evidence type="ECO:0000313" key="3">
    <source>
        <dbReference type="Proteomes" id="UP000320672"/>
    </source>
</evidence>
<reference evidence="2 3" key="1">
    <citation type="submission" date="2019-02" db="EMBL/GenBank/DDBJ databases">
        <title>Deep-cultivation of Planctomycetes and their phenomic and genomic characterization uncovers novel biology.</title>
        <authorList>
            <person name="Wiegand S."/>
            <person name="Jogler M."/>
            <person name="Boedeker C."/>
            <person name="Pinto D."/>
            <person name="Vollmers J."/>
            <person name="Rivas-Marin E."/>
            <person name="Kohn T."/>
            <person name="Peeters S.H."/>
            <person name="Heuer A."/>
            <person name="Rast P."/>
            <person name="Oberbeckmann S."/>
            <person name="Bunk B."/>
            <person name="Jeske O."/>
            <person name="Meyerdierks A."/>
            <person name="Storesund J.E."/>
            <person name="Kallscheuer N."/>
            <person name="Luecker S."/>
            <person name="Lage O.M."/>
            <person name="Pohl T."/>
            <person name="Merkel B.J."/>
            <person name="Hornburger P."/>
            <person name="Mueller R.-W."/>
            <person name="Bruemmer F."/>
            <person name="Labrenz M."/>
            <person name="Spormann A.M."/>
            <person name="Op den Camp H."/>
            <person name="Overmann J."/>
            <person name="Amann R."/>
            <person name="Jetten M.S.M."/>
            <person name="Mascher T."/>
            <person name="Medema M.H."/>
            <person name="Devos D.P."/>
            <person name="Kaster A.-K."/>
            <person name="Ovreas L."/>
            <person name="Rohde M."/>
            <person name="Galperin M.Y."/>
            <person name="Jogler C."/>
        </authorList>
    </citation>
    <scope>NUCLEOTIDE SEQUENCE [LARGE SCALE GENOMIC DNA]</scope>
    <source>
        <strain evidence="2 3">FF011L</strain>
    </source>
</reference>
<feature type="compositionally biased region" description="Basic and acidic residues" evidence="1">
    <location>
        <begin position="71"/>
        <end position="85"/>
    </location>
</feature>
<protein>
    <submittedName>
        <fullName evidence="2">Uncharacterized protein</fullName>
    </submittedName>
</protein>
<name>A0A517MCY3_9BACT</name>
<dbReference type="AlphaFoldDB" id="A0A517MCY3"/>
<dbReference type="Proteomes" id="UP000320672">
    <property type="component" value="Chromosome"/>
</dbReference>
<gene>
    <name evidence="2" type="ORF">FF011L_14340</name>
</gene>
<organism evidence="2 3">
    <name type="scientific">Roseimaritima multifibrata</name>
    <dbReference type="NCBI Taxonomy" id="1930274"/>
    <lineage>
        <taxon>Bacteria</taxon>
        <taxon>Pseudomonadati</taxon>
        <taxon>Planctomycetota</taxon>
        <taxon>Planctomycetia</taxon>
        <taxon>Pirellulales</taxon>
        <taxon>Pirellulaceae</taxon>
        <taxon>Roseimaritima</taxon>
    </lineage>
</organism>
<dbReference type="KEGG" id="rml:FF011L_14340"/>
<evidence type="ECO:0000256" key="1">
    <source>
        <dbReference type="SAM" id="MobiDB-lite"/>
    </source>
</evidence>
<proteinExistence type="predicted"/>
<accession>A0A517MCY3</accession>
<dbReference type="EMBL" id="CP036262">
    <property type="protein sequence ID" value="QDS92686.1"/>
    <property type="molecule type" value="Genomic_DNA"/>
</dbReference>